<proteinExistence type="predicted"/>
<dbReference type="AlphaFoldDB" id="A0A127PGI9"/>
<reference evidence="2 3" key="1">
    <citation type="submission" date="2015-11" db="EMBL/GenBank/DDBJ databases">
        <title>Exploring the genomic traits of fungus-feeding bacterial genus Collimonas.</title>
        <authorList>
            <person name="Song C."/>
            <person name="Schmidt R."/>
            <person name="de Jager V."/>
            <person name="Krzyzanowska D."/>
            <person name="Jongedijk E."/>
            <person name="Cankar K."/>
            <person name="Beekwilder J."/>
            <person name="van Veen A."/>
            <person name="de Boer W."/>
            <person name="van Veen J.A."/>
            <person name="Garbeva P."/>
        </authorList>
    </citation>
    <scope>NUCLEOTIDE SEQUENCE [LARGE SCALE GENOMIC DNA]</scope>
    <source>
        <strain evidence="2 3">Ter6</strain>
    </source>
</reference>
<name>A0A127PGI9_9BURK</name>
<feature type="transmembrane region" description="Helical" evidence="1">
    <location>
        <begin position="7"/>
        <end position="30"/>
    </location>
</feature>
<sequence length="62" mass="6976">MIFPSKYISVGGYGFLLSALSVSLIMLGKGDELHEWSFWAISILAIGCIGHWLKDVYDKNKR</sequence>
<accession>A0A127PGI9</accession>
<dbReference type="Proteomes" id="UP000072421">
    <property type="component" value="Chromosome"/>
</dbReference>
<evidence type="ECO:0000256" key="1">
    <source>
        <dbReference type="SAM" id="Phobius"/>
    </source>
</evidence>
<gene>
    <name evidence="2" type="ORF">CFter6_4246</name>
</gene>
<keyword evidence="1" id="KW-1133">Transmembrane helix</keyword>
<protein>
    <submittedName>
        <fullName evidence="2">Putative membrane protein</fullName>
    </submittedName>
</protein>
<organism evidence="2">
    <name type="scientific">Collimonas fungivorans</name>
    <dbReference type="NCBI Taxonomy" id="158899"/>
    <lineage>
        <taxon>Bacteria</taxon>
        <taxon>Pseudomonadati</taxon>
        <taxon>Pseudomonadota</taxon>
        <taxon>Betaproteobacteria</taxon>
        <taxon>Burkholderiales</taxon>
        <taxon>Oxalobacteraceae</taxon>
        <taxon>Collimonas</taxon>
    </lineage>
</organism>
<keyword evidence="1" id="KW-0472">Membrane</keyword>
<evidence type="ECO:0000313" key="2">
    <source>
        <dbReference type="EMBL" id="AMO96847.1"/>
    </source>
</evidence>
<dbReference type="EMBL" id="CP013232">
    <property type="protein sequence ID" value="AMO96847.1"/>
    <property type="molecule type" value="Genomic_DNA"/>
</dbReference>
<keyword evidence="1" id="KW-0812">Transmembrane</keyword>
<feature type="transmembrane region" description="Helical" evidence="1">
    <location>
        <begin position="36"/>
        <end position="53"/>
    </location>
</feature>
<evidence type="ECO:0000313" key="3">
    <source>
        <dbReference type="Proteomes" id="UP000072421"/>
    </source>
</evidence>
<dbReference type="PATRIC" id="fig|158899.10.peg.4208"/>